<evidence type="ECO:0000256" key="6">
    <source>
        <dbReference type="ARBA" id="ARBA00023136"/>
    </source>
</evidence>
<evidence type="ECO:0000313" key="11">
    <source>
        <dbReference type="Proteomes" id="UP000472272"/>
    </source>
</evidence>
<dbReference type="GO" id="GO:0005886">
    <property type="term" value="C:plasma membrane"/>
    <property type="evidence" value="ECO:0007669"/>
    <property type="project" value="Ensembl"/>
</dbReference>
<protein>
    <submittedName>
        <fullName evidence="10">ITPRIP like 1</fullName>
    </submittedName>
</protein>
<dbReference type="InterPro" id="IPR026250">
    <property type="entry name" value="ITPRIP-like"/>
</dbReference>
<dbReference type="Pfam" id="PF20266">
    <property type="entry name" value="Mab-21_C"/>
    <property type="match status" value="1"/>
</dbReference>
<evidence type="ECO:0000313" key="10">
    <source>
        <dbReference type="Ensembl" id="ENSPMRP00000013999.1"/>
    </source>
</evidence>
<keyword evidence="3 8" id="KW-0812">Transmembrane</keyword>
<dbReference type="AlphaFoldDB" id="A0A670IR70"/>
<reference evidence="10" key="3">
    <citation type="submission" date="2025-09" db="UniProtKB">
        <authorList>
            <consortium name="Ensembl"/>
        </authorList>
    </citation>
    <scope>IDENTIFICATION</scope>
</reference>
<keyword evidence="11" id="KW-1185">Reference proteome</keyword>
<dbReference type="GO" id="GO:0050852">
    <property type="term" value="P:T cell receptor signaling pathway"/>
    <property type="evidence" value="ECO:0007669"/>
    <property type="project" value="Ensembl"/>
</dbReference>
<dbReference type="GO" id="GO:0050860">
    <property type="term" value="P:negative regulation of T cell receptor signaling pathway"/>
    <property type="evidence" value="ECO:0007669"/>
    <property type="project" value="Ensembl"/>
</dbReference>
<reference evidence="10 11" key="1">
    <citation type="journal article" date="2019" name="Proc. Natl. Acad. Sci. U.S.A.">
        <title>Regulatory changes in pterin and carotenoid genes underlie balanced color polymorphisms in the wall lizard.</title>
        <authorList>
            <person name="Andrade P."/>
            <person name="Pinho C."/>
            <person name="Perez I de Lanuza G."/>
            <person name="Afonso S."/>
            <person name="Brejcha J."/>
            <person name="Rubin C.J."/>
            <person name="Wallerman O."/>
            <person name="Pereira P."/>
            <person name="Sabatino S.J."/>
            <person name="Bellati A."/>
            <person name="Pellitteri-Rosa D."/>
            <person name="Bosakova Z."/>
            <person name="Bunikis I."/>
            <person name="Carretero M.A."/>
            <person name="Feiner N."/>
            <person name="Marsik P."/>
            <person name="Pauperio F."/>
            <person name="Salvi D."/>
            <person name="Soler L."/>
            <person name="While G.M."/>
            <person name="Uller T."/>
            <person name="Font E."/>
            <person name="Andersson L."/>
            <person name="Carneiro M."/>
        </authorList>
    </citation>
    <scope>NUCLEOTIDE SEQUENCE</scope>
</reference>
<evidence type="ECO:0000259" key="9">
    <source>
        <dbReference type="Pfam" id="PF20266"/>
    </source>
</evidence>
<feature type="compositionally biased region" description="Low complexity" evidence="7">
    <location>
        <begin position="119"/>
        <end position="128"/>
    </location>
</feature>
<dbReference type="GO" id="GO:0048018">
    <property type="term" value="F:receptor ligand activity"/>
    <property type="evidence" value="ECO:0007669"/>
    <property type="project" value="Ensembl"/>
</dbReference>
<dbReference type="PANTHER" id="PTHR10656:SF40">
    <property type="entry name" value="INOSITOL 1,4,5-TRISPHOSPHATE RECEPTOR-INTERACTING PROTEIN-LIKE 1"/>
    <property type="match status" value="1"/>
</dbReference>
<dbReference type="SMART" id="SM01265">
    <property type="entry name" value="Mab-21"/>
    <property type="match status" value="1"/>
</dbReference>
<accession>A0A670IR70</accession>
<dbReference type="InterPro" id="IPR046906">
    <property type="entry name" value="Mab-21_HhH/H2TH-like"/>
</dbReference>
<evidence type="ECO:0000256" key="5">
    <source>
        <dbReference type="ARBA" id="ARBA00022989"/>
    </source>
</evidence>
<reference evidence="10" key="2">
    <citation type="submission" date="2025-08" db="UniProtKB">
        <authorList>
            <consortium name="Ensembl"/>
        </authorList>
    </citation>
    <scope>IDENTIFICATION</scope>
</reference>
<sequence>ENLDAPLSWMMALAPLIFLAVLALVHHPLMVSDHTDLATLDRLQEREKLMKTEMGRLQTEVDQKGWSWDPRQSREDWVTTDPAAEDGTWDGWHYVALVILILFGCCGRTIEKEPGYDWSTDSSSSTTFGEEDYDDTDTESECDESKQKMLETFCDQHVELETSGLTSTCDFVETFVNDLLEACRGALPYQNIHPVLENCIGVDSAFEGWHTQTPSKAFRVLVPVLPPKGHSFHIETSESEGAPSTHGHILVETECVCKRERFLGDVVCFLHHPEQELSSGKQGIFLFHVLCTSFHLDVEKTIHWFQGLVGKAWPSIQPWYNFDLVPQPSNSTCRLKLVYQSGTSISVDIILGVQQGDSLVFLTTQPAEMDRLTGTVWQKSYAVQELLFFQWVSLRVPEESCHLKCLQIIIYFKESSPSEGKNMVLTNYHYKTCLMHLLLSQPPLDWGPESSAQRLQDILLYMHTALQERYLQHFVIGNISLPIRIPMPNVLRRATPVNLFRHLKLMNMGHSKLFEQGWVASDHPYTVGLPSAPTSMAKG</sequence>
<name>A0A670IR70_PODMU</name>
<keyword evidence="5 8" id="KW-1133">Transmembrane helix</keyword>
<evidence type="ECO:0000256" key="2">
    <source>
        <dbReference type="ARBA" id="ARBA00005554"/>
    </source>
</evidence>
<gene>
    <name evidence="10" type="primary">ITPRIPL1</name>
</gene>
<feature type="region of interest" description="Disordered" evidence="7">
    <location>
        <begin position="117"/>
        <end position="141"/>
    </location>
</feature>
<evidence type="ECO:0000256" key="8">
    <source>
        <dbReference type="SAM" id="Phobius"/>
    </source>
</evidence>
<evidence type="ECO:0000256" key="4">
    <source>
        <dbReference type="ARBA" id="ARBA00022729"/>
    </source>
</evidence>
<evidence type="ECO:0000256" key="7">
    <source>
        <dbReference type="SAM" id="MobiDB-lite"/>
    </source>
</evidence>
<feature type="domain" description="Mab-21-like HhH/H2TH-like" evidence="9">
    <location>
        <begin position="401"/>
        <end position="478"/>
    </location>
</feature>
<keyword evidence="6 8" id="KW-0472">Membrane</keyword>
<dbReference type="InterPro" id="IPR024810">
    <property type="entry name" value="MAB21L/cGLR"/>
</dbReference>
<evidence type="ECO:0000256" key="3">
    <source>
        <dbReference type="ARBA" id="ARBA00022692"/>
    </source>
</evidence>
<evidence type="ECO:0000256" key="1">
    <source>
        <dbReference type="ARBA" id="ARBA00004479"/>
    </source>
</evidence>
<keyword evidence="4" id="KW-0732">Signal</keyword>
<dbReference type="Proteomes" id="UP000472272">
    <property type="component" value="Chromosome 8"/>
</dbReference>
<organism evidence="10 11">
    <name type="scientific">Podarcis muralis</name>
    <name type="common">Wall lizard</name>
    <name type="synonym">Lacerta muralis</name>
    <dbReference type="NCBI Taxonomy" id="64176"/>
    <lineage>
        <taxon>Eukaryota</taxon>
        <taxon>Metazoa</taxon>
        <taxon>Chordata</taxon>
        <taxon>Craniata</taxon>
        <taxon>Vertebrata</taxon>
        <taxon>Euteleostomi</taxon>
        <taxon>Lepidosauria</taxon>
        <taxon>Squamata</taxon>
        <taxon>Bifurcata</taxon>
        <taxon>Unidentata</taxon>
        <taxon>Episquamata</taxon>
        <taxon>Laterata</taxon>
        <taxon>Lacertibaenia</taxon>
        <taxon>Lacertidae</taxon>
        <taxon>Podarcis</taxon>
    </lineage>
</organism>
<feature type="transmembrane region" description="Helical" evidence="8">
    <location>
        <begin position="6"/>
        <end position="25"/>
    </location>
</feature>
<feature type="compositionally biased region" description="Acidic residues" evidence="7">
    <location>
        <begin position="129"/>
        <end position="141"/>
    </location>
</feature>
<dbReference type="Gene3D" id="1.10.1410.40">
    <property type="match status" value="1"/>
</dbReference>
<dbReference type="PRINTS" id="PR02107">
    <property type="entry name" value="INOS145TPRIP"/>
</dbReference>
<dbReference type="OMA" id="TSVHWPE"/>
<dbReference type="GeneTree" id="ENSGT01050000244827"/>
<dbReference type="GO" id="GO:0043410">
    <property type="term" value="P:positive regulation of MAPK cascade"/>
    <property type="evidence" value="ECO:0007669"/>
    <property type="project" value="Ensembl"/>
</dbReference>
<proteinExistence type="inferred from homology"/>
<dbReference type="Ensembl" id="ENSPMRT00000014961.1">
    <property type="protein sequence ID" value="ENSPMRP00000013999.1"/>
    <property type="gene ID" value="ENSPMRG00000009367.1"/>
</dbReference>
<comment type="subcellular location">
    <subcellularLocation>
        <location evidence="1">Membrane</location>
        <topology evidence="1">Single-pass type I membrane protein</topology>
    </subcellularLocation>
</comment>
<comment type="similarity">
    <text evidence="2">Belongs to the ITPRIP family.</text>
</comment>
<dbReference type="PANTHER" id="PTHR10656">
    <property type="entry name" value="CELL FATE DETERMINING PROTEIN MAB21-RELATED"/>
    <property type="match status" value="1"/>
</dbReference>